<dbReference type="InParanoid" id="A0A2V0P2F2"/>
<comment type="caution">
    <text evidence="4">The sequence shown here is derived from an EMBL/GenBank/DDBJ whole genome shotgun (WGS) entry which is preliminary data.</text>
</comment>
<feature type="compositionally biased region" description="Pro residues" evidence="1">
    <location>
        <begin position="337"/>
        <end position="346"/>
    </location>
</feature>
<evidence type="ECO:0000313" key="4">
    <source>
        <dbReference type="EMBL" id="GBF93072.1"/>
    </source>
</evidence>
<feature type="compositionally biased region" description="Acidic residues" evidence="1">
    <location>
        <begin position="409"/>
        <end position="427"/>
    </location>
</feature>
<protein>
    <recommendedName>
        <fullName evidence="3">Putative auto-transporter adhesin head GIN domain-containing protein</fullName>
    </recommendedName>
</protein>
<organism evidence="4 5">
    <name type="scientific">Raphidocelis subcapitata</name>
    <dbReference type="NCBI Taxonomy" id="307507"/>
    <lineage>
        <taxon>Eukaryota</taxon>
        <taxon>Viridiplantae</taxon>
        <taxon>Chlorophyta</taxon>
        <taxon>core chlorophytes</taxon>
        <taxon>Chlorophyceae</taxon>
        <taxon>CS clade</taxon>
        <taxon>Sphaeropleales</taxon>
        <taxon>Selenastraceae</taxon>
        <taxon>Raphidocelis</taxon>
    </lineage>
</organism>
<sequence length="483" mass="47052">MRPLPGRLAILAAVLLSQLLLPGAAGQQPAAPAPAPAAAAPAVQPAVQPSPQASPAPAGGARVSQLPAFDGVVSCAPFTILIEPAGGTIQPPAVAAGAAPNASSVLLEAEPDASDAVSLQVAGTTLYVSVSGDFETRAPLKLTARIPADRLRRAAARGGGTVIVGPGFALPAGAPPLRLSASGPGALIVRNVSAPAADIRAEGTADVFVAGRIGTANVTGSGTGVVVLDGAAGAVDVSLDGISKAYVNPVNGDVNITGSVTGLSKLLATGGRCEIDGPSFSIDVPFFSADFGGPRPCLAISEDALPSARARWTCGLRVRARGEQQCAPAGAASTQPAPAPPAPAPAPATAATTPATAPTGTAAPAPVAAAPTPAAAPAAAAPAPVTAAPPPAAAGRRMLNHRGSAGSDNDSDSDSDGGDDSGNDDDGLWWPFGTWVHTDDSAAYAASVSGGGQDEEEGGGFSYRATSLRCEGAQQGADLEVAP</sequence>
<feature type="region of interest" description="Disordered" evidence="1">
    <location>
        <begin position="325"/>
        <end position="368"/>
    </location>
</feature>
<feature type="compositionally biased region" description="Low complexity" evidence="1">
    <location>
        <begin position="327"/>
        <end position="336"/>
    </location>
</feature>
<keyword evidence="2" id="KW-0732">Signal</keyword>
<dbReference type="EMBL" id="BDRX01000037">
    <property type="protein sequence ID" value="GBF93072.1"/>
    <property type="molecule type" value="Genomic_DNA"/>
</dbReference>
<feature type="region of interest" description="Disordered" evidence="1">
    <location>
        <begin position="27"/>
        <end position="61"/>
    </location>
</feature>
<dbReference type="Gene3D" id="2.160.20.120">
    <property type="match status" value="1"/>
</dbReference>
<evidence type="ECO:0000256" key="2">
    <source>
        <dbReference type="SAM" id="SignalP"/>
    </source>
</evidence>
<feature type="domain" description="Putative auto-transporter adhesin head GIN" evidence="3">
    <location>
        <begin position="102"/>
        <end position="257"/>
    </location>
</feature>
<reference evidence="4 5" key="1">
    <citation type="journal article" date="2018" name="Sci. Rep.">
        <title>Raphidocelis subcapitata (=Pseudokirchneriella subcapitata) provides an insight into genome evolution and environmental adaptations in the Sphaeropleales.</title>
        <authorList>
            <person name="Suzuki S."/>
            <person name="Yamaguchi H."/>
            <person name="Nakajima N."/>
            <person name="Kawachi M."/>
        </authorList>
    </citation>
    <scope>NUCLEOTIDE SEQUENCE [LARGE SCALE GENOMIC DNA]</scope>
    <source>
        <strain evidence="4 5">NIES-35</strain>
    </source>
</reference>
<feature type="signal peptide" evidence="2">
    <location>
        <begin position="1"/>
        <end position="26"/>
    </location>
</feature>
<evidence type="ECO:0000256" key="1">
    <source>
        <dbReference type="SAM" id="MobiDB-lite"/>
    </source>
</evidence>
<feature type="compositionally biased region" description="Low complexity" evidence="1">
    <location>
        <begin position="347"/>
        <end position="368"/>
    </location>
</feature>
<evidence type="ECO:0000313" key="5">
    <source>
        <dbReference type="Proteomes" id="UP000247498"/>
    </source>
</evidence>
<name>A0A2V0P2F2_9CHLO</name>
<feature type="chain" id="PRO_5016117843" description="Putative auto-transporter adhesin head GIN domain-containing protein" evidence="2">
    <location>
        <begin position="27"/>
        <end position="483"/>
    </location>
</feature>
<dbReference type="STRING" id="307507.A0A2V0P2F2"/>
<keyword evidence="5" id="KW-1185">Reference proteome</keyword>
<dbReference type="InterPro" id="IPR021255">
    <property type="entry name" value="DUF2807"/>
</dbReference>
<gene>
    <name evidence="4" type="ORF">Rsub_05683</name>
</gene>
<dbReference type="AlphaFoldDB" id="A0A2V0P2F2"/>
<evidence type="ECO:0000259" key="3">
    <source>
        <dbReference type="Pfam" id="PF10988"/>
    </source>
</evidence>
<dbReference type="OrthoDB" id="549560at2759"/>
<proteinExistence type="predicted"/>
<dbReference type="Proteomes" id="UP000247498">
    <property type="component" value="Unassembled WGS sequence"/>
</dbReference>
<accession>A0A2V0P2F2</accession>
<dbReference type="Pfam" id="PF10988">
    <property type="entry name" value="DUF2807"/>
    <property type="match status" value="1"/>
</dbReference>
<feature type="region of interest" description="Disordered" evidence="1">
    <location>
        <begin position="381"/>
        <end position="432"/>
    </location>
</feature>